<dbReference type="InterPro" id="IPR025533">
    <property type="entry name" value="DUF4419"/>
</dbReference>
<gene>
    <name evidence="1" type="ORF">M9Y10_031637</name>
</gene>
<keyword evidence="2" id="KW-1185">Reference proteome</keyword>
<sequence length="366" mass="42532">MEMTYESMTIPLETEKKNMTQVDIKPVKDNAESIKDMYGNIFSSSMKLDEKIIFDYKDHPVYQGYLDAYKNHRPITISPDIIWLLIVQGFSFHVCGHAEELRHMFVNFDGQKEMTVERLDLNVFEATAEDWMTIFPSFVEQITEFTGKNITDTLTPDFTTTTQVSLAVGQISIMSALKHYFKCKVLMGGCGLPYVTIEGSVEDWQKINQKLQDLKKYKLEFWIEKVTPIINKIIETKKGNVDREFWLQMIKIKDDNGFYDPGYVDGWFTNFFPYDDNGEYTNGKIFTKTQMPSEMLTVPFDLKILDHPGQDESKIEPIKCEFLAGFVGMKQDEKTLSMKPEIGWIIRKEPENKNVLGRRITKGWNK</sequence>
<name>A0ABR2H148_9EUKA</name>
<reference evidence="1 2" key="1">
    <citation type="submission" date="2024-04" db="EMBL/GenBank/DDBJ databases">
        <title>Tritrichomonas musculus Genome.</title>
        <authorList>
            <person name="Alves-Ferreira E."/>
            <person name="Grigg M."/>
            <person name="Lorenzi H."/>
            <person name="Galac M."/>
        </authorList>
    </citation>
    <scope>NUCLEOTIDE SEQUENCE [LARGE SCALE GENOMIC DNA]</scope>
    <source>
        <strain evidence="1 2">EAF2021</strain>
    </source>
</reference>
<proteinExistence type="predicted"/>
<dbReference type="Proteomes" id="UP001470230">
    <property type="component" value="Unassembled WGS sequence"/>
</dbReference>
<evidence type="ECO:0008006" key="3">
    <source>
        <dbReference type="Google" id="ProtNLM"/>
    </source>
</evidence>
<accession>A0ABR2H148</accession>
<dbReference type="PANTHER" id="PTHR31252">
    <property type="entry name" value="DUF4419 DOMAIN-CONTAINING PROTEIN"/>
    <property type="match status" value="1"/>
</dbReference>
<evidence type="ECO:0000313" key="2">
    <source>
        <dbReference type="Proteomes" id="UP001470230"/>
    </source>
</evidence>
<organism evidence="1 2">
    <name type="scientific">Tritrichomonas musculus</name>
    <dbReference type="NCBI Taxonomy" id="1915356"/>
    <lineage>
        <taxon>Eukaryota</taxon>
        <taxon>Metamonada</taxon>
        <taxon>Parabasalia</taxon>
        <taxon>Tritrichomonadida</taxon>
        <taxon>Tritrichomonadidae</taxon>
        <taxon>Tritrichomonas</taxon>
    </lineage>
</organism>
<dbReference type="EMBL" id="JAPFFF010000050">
    <property type="protein sequence ID" value="KAK8839923.1"/>
    <property type="molecule type" value="Genomic_DNA"/>
</dbReference>
<evidence type="ECO:0000313" key="1">
    <source>
        <dbReference type="EMBL" id="KAK8839923.1"/>
    </source>
</evidence>
<dbReference type="Pfam" id="PF14388">
    <property type="entry name" value="DUF4419"/>
    <property type="match status" value="1"/>
</dbReference>
<dbReference type="PANTHER" id="PTHR31252:SF11">
    <property type="entry name" value="DUF4419 DOMAIN-CONTAINING PROTEIN"/>
    <property type="match status" value="1"/>
</dbReference>
<protein>
    <recommendedName>
        <fullName evidence="3">DUF4419 domain-containing protein</fullName>
    </recommendedName>
</protein>
<comment type="caution">
    <text evidence="1">The sequence shown here is derived from an EMBL/GenBank/DDBJ whole genome shotgun (WGS) entry which is preliminary data.</text>
</comment>